<dbReference type="EMBL" id="BAAAUV010000013">
    <property type="protein sequence ID" value="GAA3223068.1"/>
    <property type="molecule type" value="Genomic_DNA"/>
</dbReference>
<comment type="caution">
    <text evidence="1">The sequence shown here is derived from an EMBL/GenBank/DDBJ whole genome shotgun (WGS) entry which is preliminary data.</text>
</comment>
<evidence type="ECO:0000313" key="2">
    <source>
        <dbReference type="Proteomes" id="UP001501237"/>
    </source>
</evidence>
<gene>
    <name evidence="1" type="ORF">GCM10010468_49300</name>
</gene>
<evidence type="ECO:0000313" key="1">
    <source>
        <dbReference type="EMBL" id="GAA3223068.1"/>
    </source>
</evidence>
<evidence type="ECO:0008006" key="3">
    <source>
        <dbReference type="Google" id="ProtNLM"/>
    </source>
</evidence>
<sequence>MARDHGRIHWAMWNDQDFRDLDGDAQRLFMLALTQPGLSYAGVVPYTLRRWSQLARDSTVPKLRKAVTALEKARYVVVDEDAEELLIRSFIRNDGLLDSPNICRAMVKDFAAVGSSLLRSVIVCEIYRLATENPRQGNAKSWSEAIDPWFPGTLQQTFREGFQGTLSPTHLRALESVENQTLPQAISSARAAPAPAPKYGSSPQRPAGGLCEIHRITEPCGGCAADRKAIGGS</sequence>
<dbReference type="RefSeq" id="WP_344832468.1">
    <property type="nucleotide sequence ID" value="NZ_BAAAUV010000013.1"/>
</dbReference>
<name>A0ABP6QF47_9ACTN</name>
<reference evidence="2" key="1">
    <citation type="journal article" date="2019" name="Int. J. Syst. Evol. Microbiol.">
        <title>The Global Catalogue of Microorganisms (GCM) 10K type strain sequencing project: providing services to taxonomists for standard genome sequencing and annotation.</title>
        <authorList>
            <consortium name="The Broad Institute Genomics Platform"/>
            <consortium name="The Broad Institute Genome Sequencing Center for Infectious Disease"/>
            <person name="Wu L."/>
            <person name="Ma J."/>
        </authorList>
    </citation>
    <scope>NUCLEOTIDE SEQUENCE [LARGE SCALE GENOMIC DNA]</scope>
    <source>
        <strain evidence="2">JCM 9377</strain>
    </source>
</reference>
<organism evidence="1 2">
    <name type="scientific">Actinocorallia longicatena</name>
    <dbReference type="NCBI Taxonomy" id="111803"/>
    <lineage>
        <taxon>Bacteria</taxon>
        <taxon>Bacillati</taxon>
        <taxon>Actinomycetota</taxon>
        <taxon>Actinomycetes</taxon>
        <taxon>Streptosporangiales</taxon>
        <taxon>Thermomonosporaceae</taxon>
        <taxon>Actinocorallia</taxon>
    </lineage>
</organism>
<protein>
    <recommendedName>
        <fullName evidence="3">Helix-turn-helix domain-containing protein</fullName>
    </recommendedName>
</protein>
<accession>A0ABP6QF47</accession>
<proteinExistence type="predicted"/>
<keyword evidence="2" id="KW-1185">Reference proteome</keyword>
<dbReference type="Proteomes" id="UP001501237">
    <property type="component" value="Unassembled WGS sequence"/>
</dbReference>